<accession>A0A0C2I3S8</accession>
<gene>
    <name evidence="2" type="ORF">UCMB321_2293</name>
</gene>
<evidence type="ECO:0000313" key="2">
    <source>
        <dbReference type="EMBL" id="KIH83896.1"/>
    </source>
</evidence>
<evidence type="ECO:0000256" key="1">
    <source>
        <dbReference type="SAM" id="MobiDB-lite"/>
    </source>
</evidence>
<comment type="caution">
    <text evidence="2">The sequence shown here is derived from an EMBL/GenBank/DDBJ whole genome shotgun (WGS) entry which is preliminary data.</text>
</comment>
<feature type="compositionally biased region" description="Basic residues" evidence="1">
    <location>
        <begin position="1"/>
        <end position="16"/>
    </location>
</feature>
<keyword evidence="3" id="KW-1185">Reference proteome</keyword>
<feature type="compositionally biased region" description="Basic and acidic residues" evidence="1">
    <location>
        <begin position="353"/>
        <end position="371"/>
    </location>
</feature>
<sequence length="399" mass="43625">MPRLRKALTSKCHHLSPRPPERKHGVSCCPAQPTFRLCPRPFRRRRPSHGVSPRRAQIPRRTTGPGTGRANFHGVRRQPAGGPDAAREPRAMARLRHLPARCLPRPAGQAVLTQPALECLAPVAQPAEFPLPAVPGQPAGPGAAKRMGRDRPAAAAPCQTRLVDQRHHGGKRQALSLQAQQHGRLLHRLRRHQRFPPGPGPGGFGGVPRRHRPAVAQDPPVQVAATPVGGAAEQRRRGAPALQQAAALRRWRLRQPRPGALVRRGDGTDQALRLPDHRLGCRRAPETGVRRWGAEPLAPQAPGRHHVRPDPGAARPDLCRIPEESAGAWRLPGHRQFPDRTARRQRRRLCRGFPHDPESPEARGVRPDRPARSCGGTSDRPAISTAARCAKIPEPLATT</sequence>
<feature type="region of interest" description="Disordered" evidence="1">
    <location>
        <begin position="295"/>
        <end position="315"/>
    </location>
</feature>
<dbReference type="PATRIC" id="fig|226910.6.peg.2281"/>
<reference evidence="2 3" key="1">
    <citation type="submission" date="2015-01" db="EMBL/GenBank/DDBJ databases">
        <title>Complete genome of Pseudomonas batumici UCM B-321 producer of the batumin antibiotic with strong antistaphilococcal and potential anticancer activity.</title>
        <authorList>
            <person name="Klochko V.V."/>
            <person name="Zelena L.B."/>
            <person name="Elena K.A."/>
            <person name="Reva O.N."/>
        </authorList>
    </citation>
    <scope>NUCLEOTIDE SEQUENCE [LARGE SCALE GENOMIC DNA]</scope>
    <source>
        <strain evidence="2 3">UCM B-321</strain>
    </source>
</reference>
<proteinExistence type="predicted"/>
<dbReference type="EMBL" id="JXDG01000031">
    <property type="protein sequence ID" value="KIH83896.1"/>
    <property type="molecule type" value="Genomic_DNA"/>
</dbReference>
<organism evidence="2 3">
    <name type="scientific">Pseudomonas batumici</name>
    <dbReference type="NCBI Taxonomy" id="226910"/>
    <lineage>
        <taxon>Bacteria</taxon>
        <taxon>Pseudomonadati</taxon>
        <taxon>Pseudomonadota</taxon>
        <taxon>Gammaproteobacteria</taxon>
        <taxon>Pseudomonadales</taxon>
        <taxon>Pseudomonadaceae</taxon>
        <taxon>Pseudomonas</taxon>
    </lineage>
</organism>
<name>A0A0C2I3S8_9PSED</name>
<feature type="region of interest" description="Disordered" evidence="1">
    <location>
        <begin position="1"/>
        <end position="26"/>
    </location>
</feature>
<dbReference type="AlphaFoldDB" id="A0A0C2I3S8"/>
<protein>
    <submittedName>
        <fullName evidence="2">Basic proline-rich protein</fullName>
    </submittedName>
</protein>
<feature type="region of interest" description="Disordered" evidence="1">
    <location>
        <begin position="39"/>
        <end position="86"/>
    </location>
</feature>
<feature type="region of interest" description="Disordered" evidence="1">
    <location>
        <begin position="137"/>
        <end position="156"/>
    </location>
</feature>
<feature type="region of interest" description="Disordered" evidence="1">
    <location>
        <begin position="330"/>
        <end position="399"/>
    </location>
</feature>
<evidence type="ECO:0000313" key="3">
    <source>
        <dbReference type="Proteomes" id="UP000031535"/>
    </source>
</evidence>
<dbReference type="Proteomes" id="UP000031535">
    <property type="component" value="Unassembled WGS sequence"/>
</dbReference>